<keyword evidence="1" id="KW-0677">Repeat</keyword>
<dbReference type="InterPro" id="IPR002110">
    <property type="entry name" value="Ankyrin_rpt"/>
</dbReference>
<protein>
    <submittedName>
        <fullName evidence="6">Ankyrin repeat domain-containing protein</fullName>
    </submittedName>
</protein>
<dbReference type="Pfam" id="PF12796">
    <property type="entry name" value="Ank_2"/>
    <property type="match status" value="3"/>
</dbReference>
<dbReference type="InterPro" id="IPR036770">
    <property type="entry name" value="Ankyrin_rpt-contain_sf"/>
</dbReference>
<feature type="repeat" description="ANK" evidence="3">
    <location>
        <begin position="91"/>
        <end position="123"/>
    </location>
</feature>
<feature type="chain" id="PRO_5045289372" evidence="5">
    <location>
        <begin position="24"/>
        <end position="505"/>
    </location>
</feature>
<evidence type="ECO:0000256" key="2">
    <source>
        <dbReference type="ARBA" id="ARBA00023043"/>
    </source>
</evidence>
<dbReference type="PROSITE" id="PS50088">
    <property type="entry name" value="ANK_REPEAT"/>
    <property type="match status" value="8"/>
</dbReference>
<name>A0ABT6FEY4_9BACT</name>
<feature type="signal peptide" evidence="5">
    <location>
        <begin position="1"/>
        <end position="23"/>
    </location>
</feature>
<dbReference type="RefSeq" id="WP_277862441.1">
    <property type="nucleotide sequence ID" value="NZ_JARRAG010000002.1"/>
</dbReference>
<feature type="repeat" description="ANK" evidence="3">
    <location>
        <begin position="409"/>
        <end position="441"/>
    </location>
</feature>
<dbReference type="Proteomes" id="UP001216907">
    <property type="component" value="Unassembled WGS sequence"/>
</dbReference>
<feature type="repeat" description="ANK" evidence="3">
    <location>
        <begin position="157"/>
        <end position="183"/>
    </location>
</feature>
<comment type="caution">
    <text evidence="6">The sequence shown here is derived from an EMBL/GenBank/DDBJ whole genome shotgun (WGS) entry which is preliminary data.</text>
</comment>
<evidence type="ECO:0000256" key="4">
    <source>
        <dbReference type="SAM" id="MobiDB-lite"/>
    </source>
</evidence>
<dbReference type="EMBL" id="JARRAG010000002">
    <property type="protein sequence ID" value="MDG3006140.1"/>
    <property type="molecule type" value="Genomic_DNA"/>
</dbReference>
<dbReference type="SMART" id="SM00248">
    <property type="entry name" value="ANK"/>
    <property type="match status" value="11"/>
</dbReference>
<gene>
    <name evidence="6" type="ORF">PZE19_20395</name>
</gene>
<feature type="repeat" description="ANK" evidence="3">
    <location>
        <begin position="233"/>
        <end position="265"/>
    </location>
</feature>
<dbReference type="Gene3D" id="1.25.40.20">
    <property type="entry name" value="Ankyrin repeat-containing domain"/>
    <property type="match status" value="4"/>
</dbReference>
<organism evidence="6 7">
    <name type="scientific">Paludisphaera mucosa</name>
    <dbReference type="NCBI Taxonomy" id="3030827"/>
    <lineage>
        <taxon>Bacteria</taxon>
        <taxon>Pseudomonadati</taxon>
        <taxon>Planctomycetota</taxon>
        <taxon>Planctomycetia</taxon>
        <taxon>Isosphaerales</taxon>
        <taxon>Isosphaeraceae</taxon>
        <taxon>Paludisphaera</taxon>
    </lineage>
</organism>
<evidence type="ECO:0000313" key="6">
    <source>
        <dbReference type="EMBL" id="MDG3006140.1"/>
    </source>
</evidence>
<feature type="repeat" description="ANK" evidence="3">
    <location>
        <begin position="124"/>
        <end position="156"/>
    </location>
</feature>
<evidence type="ECO:0000256" key="5">
    <source>
        <dbReference type="SAM" id="SignalP"/>
    </source>
</evidence>
<keyword evidence="5" id="KW-0732">Signal</keyword>
<dbReference type="PANTHER" id="PTHR24171">
    <property type="entry name" value="ANKYRIN REPEAT DOMAIN-CONTAINING PROTEIN 39-RELATED"/>
    <property type="match status" value="1"/>
</dbReference>
<dbReference type="SUPFAM" id="SSF48403">
    <property type="entry name" value="Ankyrin repeat"/>
    <property type="match status" value="2"/>
</dbReference>
<dbReference type="PRINTS" id="PR01415">
    <property type="entry name" value="ANKYRIN"/>
</dbReference>
<reference evidence="6 7" key="1">
    <citation type="submission" date="2023-03" db="EMBL/GenBank/DDBJ databases">
        <title>Paludisphaera mucosa sp. nov. a novel planctomycete from northern fen.</title>
        <authorList>
            <person name="Ivanova A."/>
        </authorList>
    </citation>
    <scope>NUCLEOTIDE SEQUENCE [LARGE SCALE GENOMIC DNA]</scope>
    <source>
        <strain evidence="6 7">Pla2</strain>
    </source>
</reference>
<proteinExistence type="predicted"/>
<dbReference type="PROSITE" id="PS50297">
    <property type="entry name" value="ANK_REP_REGION"/>
    <property type="match status" value="8"/>
</dbReference>
<dbReference type="Pfam" id="PF00023">
    <property type="entry name" value="Ank"/>
    <property type="match status" value="1"/>
</dbReference>
<accession>A0ABT6FEY4</accession>
<keyword evidence="7" id="KW-1185">Reference proteome</keyword>
<evidence type="ECO:0000256" key="1">
    <source>
        <dbReference type="ARBA" id="ARBA00022737"/>
    </source>
</evidence>
<feature type="repeat" description="ANK" evidence="3">
    <location>
        <begin position="58"/>
        <end position="90"/>
    </location>
</feature>
<feature type="repeat" description="ANK" evidence="3">
    <location>
        <begin position="190"/>
        <end position="222"/>
    </location>
</feature>
<feature type="region of interest" description="Disordered" evidence="4">
    <location>
        <begin position="480"/>
        <end position="505"/>
    </location>
</feature>
<feature type="repeat" description="ANK" evidence="3">
    <location>
        <begin position="330"/>
        <end position="362"/>
    </location>
</feature>
<evidence type="ECO:0000256" key="3">
    <source>
        <dbReference type="PROSITE-ProRule" id="PRU00023"/>
    </source>
</evidence>
<sequence length="505" mass="52486">MARKRGIALAGLLLFLIVAGAGAGGLESPLPDAAEKQNSAAVRKLVGQGVDVNQAQVDGMTALHWAAHHDDLETARFLVAAKADVKRANRYEVTPLSLACTNGNAAMVELLLGAGADPNTRLRGGETVLMTAARTGKLGPVRALLARGADVDARERRGQTALMWAAADGHAAVVEALLAAHADFRTPLPSGFTPLFFAVREGRADVVRLLLKAGADVNEAMQPKKNAGRGPARGTSPLILAVENGHFDLAVELLKAGADPNDQRSGFTALHMMSWVRKPNRGDGLDDAPPPIGSGTMTNLDFVRELAARGANVDARLAKGAGGRSPVAKSGATPFLMACVTADVPFLRTLLELGADPSTPNSDGCTPLMAAAGVGSLAPGEEAGTETEAYEAVQLALELGGDVNTVDANGETAMHGAAYKSLPSVVQLLADRGAKIEIWNRRNKRGWTPLMIAEGHRPGNFKPSPETIVAIQRVMAAAGVAPPTDAPQAEIRKGYEADSAAKPTP</sequence>
<dbReference type="PANTHER" id="PTHR24171:SF8">
    <property type="entry name" value="BRCA1-ASSOCIATED RING DOMAIN PROTEIN 1"/>
    <property type="match status" value="1"/>
</dbReference>
<keyword evidence="2 3" id="KW-0040">ANK repeat</keyword>
<evidence type="ECO:0000313" key="7">
    <source>
        <dbReference type="Proteomes" id="UP001216907"/>
    </source>
</evidence>